<dbReference type="RefSeq" id="WP_126813499.1">
    <property type="nucleotide sequence ID" value="NZ_NGKC01000006.1"/>
</dbReference>
<dbReference type="PRINTS" id="PR00455">
    <property type="entry name" value="HTHTETR"/>
</dbReference>
<proteinExistence type="predicted"/>
<evidence type="ECO:0000256" key="1">
    <source>
        <dbReference type="ARBA" id="ARBA00023125"/>
    </source>
</evidence>
<evidence type="ECO:0000256" key="2">
    <source>
        <dbReference type="PROSITE-ProRule" id="PRU00335"/>
    </source>
</evidence>
<dbReference type="OrthoDB" id="9814200at2"/>
<comment type="caution">
    <text evidence="4">The sequence shown here is derived from an EMBL/GenBank/DDBJ whole genome shotgun (WGS) entry which is preliminary data.</text>
</comment>
<dbReference type="GO" id="GO:0003677">
    <property type="term" value="F:DNA binding"/>
    <property type="evidence" value="ECO:0007669"/>
    <property type="project" value="UniProtKB-UniRule"/>
</dbReference>
<name>A0A430AVH6_9ENTE</name>
<reference evidence="4 5" key="1">
    <citation type="submission" date="2017-05" db="EMBL/GenBank/DDBJ databases">
        <title>Vagococcus spp. assemblies.</title>
        <authorList>
            <person name="Gulvik C.A."/>
        </authorList>
    </citation>
    <scope>NUCLEOTIDE SEQUENCE [LARGE SCALE GENOMIC DNA]</scope>
    <source>
        <strain evidence="4 5">LMG 24798</strain>
    </source>
</reference>
<dbReference type="Pfam" id="PF00440">
    <property type="entry name" value="TetR_N"/>
    <property type="match status" value="1"/>
</dbReference>
<dbReference type="AlphaFoldDB" id="A0A430AVH6"/>
<dbReference type="PANTHER" id="PTHR43479">
    <property type="entry name" value="ACREF/ENVCD OPERON REPRESSOR-RELATED"/>
    <property type="match status" value="1"/>
</dbReference>
<dbReference type="InterPro" id="IPR009057">
    <property type="entry name" value="Homeodomain-like_sf"/>
</dbReference>
<sequence length="201" mass="23284">MSQLTKKQEQSLITRQKLVDAAFENFFDVGFENTTLEKISRDAHVSRGAAYWHFKNKHDLFRETVLSALERIKKRKQPIYEDDQQTFKEKAVQMIAIPYNDNQDYKFLQQASQTIEKNPEFEDLKAAIEATKLKLYHFFLNGIRDLQKAQSGTVNGNAAEVATLLFTYFEGMHSTLIPPEVSNCYTPEAIEKSLELIFQHL</sequence>
<evidence type="ECO:0000313" key="5">
    <source>
        <dbReference type="Proteomes" id="UP000286773"/>
    </source>
</evidence>
<keyword evidence="1 2" id="KW-0238">DNA-binding</keyword>
<dbReference type="EMBL" id="NGKC01000006">
    <property type="protein sequence ID" value="RSU12053.1"/>
    <property type="molecule type" value="Genomic_DNA"/>
</dbReference>
<dbReference type="InterPro" id="IPR023772">
    <property type="entry name" value="DNA-bd_HTH_TetR-type_CS"/>
</dbReference>
<keyword evidence="5" id="KW-1185">Reference proteome</keyword>
<evidence type="ECO:0000259" key="3">
    <source>
        <dbReference type="PROSITE" id="PS50977"/>
    </source>
</evidence>
<protein>
    <recommendedName>
        <fullName evidence="3">HTH tetR-type domain-containing protein</fullName>
    </recommendedName>
</protein>
<dbReference type="Gene3D" id="1.10.357.10">
    <property type="entry name" value="Tetracycline Repressor, domain 2"/>
    <property type="match status" value="1"/>
</dbReference>
<feature type="DNA-binding region" description="H-T-H motif" evidence="2">
    <location>
        <begin position="35"/>
        <end position="54"/>
    </location>
</feature>
<accession>A0A430AVH6</accession>
<dbReference type="PANTHER" id="PTHR43479:SF11">
    <property type="entry name" value="ACREF_ENVCD OPERON REPRESSOR-RELATED"/>
    <property type="match status" value="1"/>
</dbReference>
<organism evidence="4 5">
    <name type="scientific">Vagococcus acidifermentans</name>
    <dbReference type="NCBI Taxonomy" id="564710"/>
    <lineage>
        <taxon>Bacteria</taxon>
        <taxon>Bacillati</taxon>
        <taxon>Bacillota</taxon>
        <taxon>Bacilli</taxon>
        <taxon>Lactobacillales</taxon>
        <taxon>Enterococcaceae</taxon>
        <taxon>Vagococcus</taxon>
    </lineage>
</organism>
<dbReference type="PROSITE" id="PS50977">
    <property type="entry name" value="HTH_TETR_2"/>
    <property type="match status" value="1"/>
</dbReference>
<dbReference type="Proteomes" id="UP000286773">
    <property type="component" value="Unassembled WGS sequence"/>
</dbReference>
<evidence type="ECO:0000313" key="4">
    <source>
        <dbReference type="EMBL" id="RSU12053.1"/>
    </source>
</evidence>
<dbReference type="InterPro" id="IPR050624">
    <property type="entry name" value="HTH-type_Tx_Regulator"/>
</dbReference>
<feature type="domain" description="HTH tetR-type" evidence="3">
    <location>
        <begin position="12"/>
        <end position="72"/>
    </location>
</feature>
<dbReference type="InterPro" id="IPR001647">
    <property type="entry name" value="HTH_TetR"/>
</dbReference>
<dbReference type="SUPFAM" id="SSF46689">
    <property type="entry name" value="Homeodomain-like"/>
    <property type="match status" value="1"/>
</dbReference>
<gene>
    <name evidence="4" type="ORF">CBF27_06400</name>
</gene>
<dbReference type="PROSITE" id="PS01081">
    <property type="entry name" value="HTH_TETR_1"/>
    <property type="match status" value="1"/>
</dbReference>